<protein>
    <submittedName>
        <fullName evidence="2">Uncharacterized protein</fullName>
    </submittedName>
</protein>
<name>A0A6I4YN32_9DEIO</name>
<reference evidence="2 3" key="1">
    <citation type="submission" date="2019-11" db="EMBL/GenBank/DDBJ databases">
        <title>Genome sequence of Deinococcus xianganensis Y35, AI-2 producing algicidal bacterium, isolated from lake water.</title>
        <authorList>
            <person name="Li Y."/>
        </authorList>
    </citation>
    <scope>NUCLEOTIDE SEQUENCE [LARGE SCALE GENOMIC DNA]</scope>
    <source>
        <strain evidence="2 3">Y35</strain>
    </source>
</reference>
<evidence type="ECO:0000313" key="3">
    <source>
        <dbReference type="Proteomes" id="UP000430519"/>
    </source>
</evidence>
<sequence>MNKTEQTVLIGSGLVALAILTGSVIIAERLSRSLDEKNFWAGSNIPEAVGDVRQVTQPITQIIGAWTRA</sequence>
<dbReference type="RefSeq" id="WP_160976576.1">
    <property type="nucleotide sequence ID" value="NZ_WVHK01000006.1"/>
</dbReference>
<organism evidence="2 3">
    <name type="scientific">Deinococcus xianganensis</name>
    <dbReference type="NCBI Taxonomy" id="1507289"/>
    <lineage>
        <taxon>Bacteria</taxon>
        <taxon>Thermotogati</taxon>
        <taxon>Deinococcota</taxon>
        <taxon>Deinococci</taxon>
        <taxon>Deinococcales</taxon>
        <taxon>Deinococcaceae</taxon>
        <taxon>Deinococcus</taxon>
    </lineage>
</organism>
<feature type="transmembrane region" description="Helical" evidence="1">
    <location>
        <begin position="6"/>
        <end position="27"/>
    </location>
</feature>
<dbReference type="Proteomes" id="UP000430519">
    <property type="component" value="Unassembled WGS sequence"/>
</dbReference>
<keyword evidence="1" id="KW-0472">Membrane</keyword>
<evidence type="ECO:0000313" key="2">
    <source>
        <dbReference type="EMBL" id="MXV18593.1"/>
    </source>
</evidence>
<keyword evidence="3" id="KW-1185">Reference proteome</keyword>
<gene>
    <name evidence="2" type="ORF">GLX28_02945</name>
</gene>
<keyword evidence="1" id="KW-1133">Transmembrane helix</keyword>
<evidence type="ECO:0000256" key="1">
    <source>
        <dbReference type="SAM" id="Phobius"/>
    </source>
</evidence>
<comment type="caution">
    <text evidence="2">The sequence shown here is derived from an EMBL/GenBank/DDBJ whole genome shotgun (WGS) entry which is preliminary data.</text>
</comment>
<dbReference type="AlphaFoldDB" id="A0A6I4YN32"/>
<keyword evidence="1" id="KW-0812">Transmembrane</keyword>
<accession>A0A6I4YN32</accession>
<dbReference type="EMBL" id="WVHK01000006">
    <property type="protein sequence ID" value="MXV18593.1"/>
    <property type="molecule type" value="Genomic_DNA"/>
</dbReference>
<proteinExistence type="predicted"/>